<dbReference type="SUPFAM" id="SSF51182">
    <property type="entry name" value="RmlC-like cupins"/>
    <property type="match status" value="1"/>
</dbReference>
<dbReference type="InterPro" id="IPR014710">
    <property type="entry name" value="RmlC-like_jellyroll"/>
</dbReference>
<accession>A0A6I3JCF8</accession>
<evidence type="ECO:0000256" key="3">
    <source>
        <dbReference type="PIRSR" id="PIRSR600888-1"/>
    </source>
</evidence>
<dbReference type="Gene3D" id="2.60.120.10">
    <property type="entry name" value="Jelly Rolls"/>
    <property type="match status" value="1"/>
</dbReference>
<comment type="similarity">
    <text evidence="2 5">Belongs to the dTDP-4-dehydrorhamnose reductase family.</text>
</comment>
<evidence type="ECO:0000256" key="1">
    <source>
        <dbReference type="ARBA" id="ARBA00010154"/>
    </source>
</evidence>
<sequence>MSVHVEPTAIPGLLLVHLDVHEDARGWFKENWRRRKLADLGFPDLGPVQHNLAFNHRRGTLRGVHAEPWDKLISVVTGRVFGAYVDLRAGDGFGRVVTVEADPSLAVLVPRGVGNAYQTLEDGTSYSYLVNDHWRPDATYLAVDPADPALAIPWPVPPAESILSEKDRANPLLAEVAPMPVRRPLVLGAAGQVGRALAAAFPDATLVTRDDVDLMDPDAAAALPWRDHDVVLNAAAYTAVDAAETPEGRRAAWALNATLPATLARLATEHRSTLVHYSTDYVFDGTAGGPDGHTEDEPLSPLGVYGQSKAAGDLAVGTAPRHYVLRTSWVIGEGANFVRTMQRLAAGGVSPGVVDDQVGRLTFADELARATRHLLDTGAPYGTYHVTNAGEPTSWYDVARAVFRLSGRAESDVSPTSTAAYGAGKQLAPRPLGSVLDLAKLRATGFEPEDAMVALERYVAAQADRP</sequence>
<feature type="active site" description="Proton acceptor" evidence="3">
    <location>
        <position position="65"/>
    </location>
</feature>
<dbReference type="SUPFAM" id="SSF51735">
    <property type="entry name" value="NAD(P)-binding Rossmann-fold domains"/>
    <property type="match status" value="1"/>
</dbReference>
<evidence type="ECO:0000313" key="7">
    <source>
        <dbReference type="EMBL" id="MTB95842.1"/>
    </source>
</evidence>
<dbReference type="InterPro" id="IPR036291">
    <property type="entry name" value="NAD(P)-bd_dom_sf"/>
</dbReference>
<dbReference type="GO" id="GO:0008830">
    <property type="term" value="F:dTDP-4-dehydrorhamnose 3,5-epimerase activity"/>
    <property type="evidence" value="ECO:0007669"/>
    <property type="project" value="InterPro"/>
</dbReference>
<evidence type="ECO:0000313" key="8">
    <source>
        <dbReference type="Proteomes" id="UP000433406"/>
    </source>
</evidence>
<dbReference type="GO" id="GO:0008831">
    <property type="term" value="F:dTDP-4-dehydrorhamnose reductase activity"/>
    <property type="evidence" value="ECO:0007669"/>
    <property type="project" value="UniProtKB-EC"/>
</dbReference>
<dbReference type="Gene3D" id="3.40.50.720">
    <property type="entry name" value="NAD(P)-binding Rossmann-like Domain"/>
    <property type="match status" value="1"/>
</dbReference>
<dbReference type="CDD" id="cd00438">
    <property type="entry name" value="cupin_RmlC"/>
    <property type="match status" value="1"/>
</dbReference>
<comment type="caution">
    <text evidence="7">The sequence shown here is derived from an EMBL/GenBank/DDBJ whole genome shotgun (WGS) entry which is preliminary data.</text>
</comment>
<evidence type="ECO:0000259" key="6">
    <source>
        <dbReference type="Pfam" id="PF04321"/>
    </source>
</evidence>
<dbReference type="EMBL" id="WLCI01000013">
    <property type="protein sequence ID" value="MTB95842.1"/>
    <property type="molecule type" value="Genomic_DNA"/>
</dbReference>
<dbReference type="CDD" id="cd05254">
    <property type="entry name" value="dTDP_HR_like_SDR_e"/>
    <property type="match status" value="1"/>
</dbReference>
<dbReference type="UniPathway" id="UPA00124"/>
<dbReference type="InterPro" id="IPR005913">
    <property type="entry name" value="dTDP_dehydrorham_reduct"/>
</dbReference>
<dbReference type="Proteomes" id="UP000433406">
    <property type="component" value="Unassembled WGS sequence"/>
</dbReference>
<feature type="site" description="Participates in a stacking interaction with the thymidine ring of dTDP-4-oxo-6-deoxyglucose" evidence="4">
    <location>
        <position position="134"/>
    </location>
</feature>
<dbReference type="Pfam" id="PF00908">
    <property type="entry name" value="dTDP_sugar_isom"/>
    <property type="match status" value="1"/>
</dbReference>
<evidence type="ECO:0000256" key="4">
    <source>
        <dbReference type="PIRSR" id="PIRSR600888-3"/>
    </source>
</evidence>
<reference evidence="7 8" key="1">
    <citation type="submission" date="2019-10" db="EMBL/GenBank/DDBJ databases">
        <title>Nocardioides novel species isolated from the excrement of Marmot.</title>
        <authorList>
            <person name="Zhang G."/>
        </authorList>
    </citation>
    <scope>NUCLEOTIDE SEQUENCE [LARGE SCALE GENOMIC DNA]</scope>
    <source>
        <strain evidence="8">zg-579</strain>
    </source>
</reference>
<protein>
    <recommendedName>
        <fullName evidence="5">dTDP-4-dehydrorhamnose reductase</fullName>
        <ecNumber evidence="5">1.1.1.133</ecNumber>
    </recommendedName>
</protein>
<dbReference type="EC" id="1.1.1.133" evidence="5"/>
<name>A0A6I3JCF8_9ACTN</name>
<dbReference type="Gene3D" id="3.90.25.10">
    <property type="entry name" value="UDP-galactose 4-epimerase, domain 1"/>
    <property type="match status" value="1"/>
</dbReference>
<comment type="pathway">
    <text evidence="5">Carbohydrate biosynthesis; dTDP-L-rhamnose biosynthesis.</text>
</comment>
<keyword evidence="5" id="KW-0560">Oxidoreductase</keyword>
<keyword evidence="8" id="KW-1185">Reference proteome</keyword>
<dbReference type="GO" id="GO:0019305">
    <property type="term" value="P:dTDP-rhamnose biosynthetic process"/>
    <property type="evidence" value="ECO:0007669"/>
    <property type="project" value="UniProtKB-UniPathway"/>
</dbReference>
<feature type="active site" description="Proton donor" evidence="3">
    <location>
        <position position="128"/>
    </location>
</feature>
<proteinExistence type="inferred from homology"/>
<gene>
    <name evidence="7" type="ORF">GGQ22_12200</name>
</gene>
<organism evidence="7 8">
    <name type="scientific">Nocardioides marmotae</name>
    <dbReference type="NCBI Taxonomy" id="2663857"/>
    <lineage>
        <taxon>Bacteria</taxon>
        <taxon>Bacillati</taxon>
        <taxon>Actinomycetota</taxon>
        <taxon>Actinomycetes</taxon>
        <taxon>Propionibacteriales</taxon>
        <taxon>Nocardioidaceae</taxon>
        <taxon>Nocardioides</taxon>
    </lineage>
</organism>
<dbReference type="InterPro" id="IPR029903">
    <property type="entry name" value="RmlD-like-bd"/>
</dbReference>
<dbReference type="PANTHER" id="PTHR10491:SF4">
    <property type="entry name" value="METHIONINE ADENOSYLTRANSFERASE 2 SUBUNIT BETA"/>
    <property type="match status" value="1"/>
</dbReference>
<evidence type="ECO:0000256" key="2">
    <source>
        <dbReference type="ARBA" id="ARBA00010944"/>
    </source>
</evidence>
<comment type="function">
    <text evidence="5">Catalyzes the reduction of dTDP-6-deoxy-L-lyxo-4-hexulose to yield dTDP-L-rhamnose.</text>
</comment>
<evidence type="ECO:0000256" key="5">
    <source>
        <dbReference type="RuleBase" id="RU364082"/>
    </source>
</evidence>
<dbReference type="Pfam" id="PF04321">
    <property type="entry name" value="RmlD_sub_bind"/>
    <property type="match status" value="1"/>
</dbReference>
<dbReference type="PANTHER" id="PTHR10491">
    <property type="entry name" value="DTDP-4-DEHYDRORHAMNOSE REDUCTASE"/>
    <property type="match status" value="1"/>
</dbReference>
<dbReference type="InterPro" id="IPR000888">
    <property type="entry name" value="RmlC-like"/>
</dbReference>
<keyword evidence="5" id="KW-0521">NADP</keyword>
<comment type="similarity">
    <text evidence="1">Belongs to the dTDP-4-dehydrorhamnose 3,5-epimerase family.</text>
</comment>
<dbReference type="AlphaFoldDB" id="A0A6I3JCF8"/>
<dbReference type="InterPro" id="IPR011051">
    <property type="entry name" value="RmlC_Cupin_sf"/>
</dbReference>
<feature type="domain" description="RmlD-like substrate binding" evidence="6">
    <location>
        <begin position="185"/>
        <end position="460"/>
    </location>
</feature>